<feature type="coiled-coil region" evidence="1">
    <location>
        <begin position="28"/>
        <end position="55"/>
    </location>
</feature>
<organism evidence="3 4">
    <name type="scientific">Tepidimicrobium xylanilyticum</name>
    <dbReference type="NCBI Taxonomy" id="1123352"/>
    <lineage>
        <taxon>Bacteria</taxon>
        <taxon>Bacillati</taxon>
        <taxon>Bacillota</taxon>
        <taxon>Tissierellia</taxon>
        <taxon>Tissierellales</taxon>
        <taxon>Tepidimicrobiaceae</taxon>
        <taxon>Tepidimicrobium</taxon>
    </lineage>
</organism>
<dbReference type="PANTHER" id="PTHR35004">
    <property type="entry name" value="TRANSPOSASE RV3428C-RELATED"/>
    <property type="match status" value="1"/>
</dbReference>
<dbReference type="EMBL" id="FNNG01000012">
    <property type="protein sequence ID" value="SDX50121.1"/>
    <property type="molecule type" value="Genomic_DNA"/>
</dbReference>
<dbReference type="RefSeq" id="WP_407702385.1">
    <property type="nucleotide sequence ID" value="NZ_FNNG01000012.1"/>
</dbReference>
<evidence type="ECO:0000313" key="4">
    <source>
        <dbReference type="Proteomes" id="UP000198828"/>
    </source>
</evidence>
<evidence type="ECO:0000313" key="3">
    <source>
        <dbReference type="EMBL" id="SDX50121.1"/>
    </source>
</evidence>
<reference evidence="3 4" key="1">
    <citation type="submission" date="2016-10" db="EMBL/GenBank/DDBJ databases">
        <authorList>
            <person name="de Groot N.N."/>
        </authorList>
    </citation>
    <scope>NUCLEOTIDE SEQUENCE [LARGE SCALE GENOMIC DNA]</scope>
    <source>
        <strain evidence="3 4">DSM 23310</strain>
    </source>
</reference>
<gene>
    <name evidence="3" type="ORF">SAMN05660923_02408</name>
</gene>
<proteinExistence type="predicted"/>
<dbReference type="Pfam" id="PF22483">
    <property type="entry name" value="Mu-transpos_C_2"/>
    <property type="match status" value="1"/>
</dbReference>
<sequence length="267" mass="30987">VASGNEKGHVERGIEFVRRKVFSSKSEFDSVEEANKHLKETLDKLNSRERNWLKNKSPKDILGKELDYLLPLKPSYDTARRIEVRVNKYSVINIDQNKYSVPDYLVGKFVMAKIYPDTIEIFYKDKLIASHKRSYLNHNWTVDINHFIHTLKKKPGALHSCVGRHQLSPELQEVYQKYYTNNPKDFIVLLELIKEKDLESVLDAIKELEKIKVEMVNTDNIKNIIFKSPTMDNPLGSEDISIQKASLEQISILNEMFKLNSVGGYEN</sequence>
<keyword evidence="4" id="KW-1185">Reference proteome</keyword>
<dbReference type="AlphaFoldDB" id="A0A1H3C7N6"/>
<dbReference type="InterPro" id="IPR054353">
    <property type="entry name" value="IstA-like_C"/>
</dbReference>
<feature type="non-terminal residue" evidence="3">
    <location>
        <position position="1"/>
    </location>
</feature>
<keyword evidence="1" id="KW-0175">Coiled coil</keyword>
<evidence type="ECO:0000256" key="1">
    <source>
        <dbReference type="SAM" id="Coils"/>
    </source>
</evidence>
<accession>A0A1H3C7N6</accession>
<feature type="domain" description="Transposase for insertion sequence element IS21-like C-terminal" evidence="2">
    <location>
        <begin position="73"/>
        <end position="143"/>
    </location>
</feature>
<name>A0A1H3C7N6_9FIRM</name>
<evidence type="ECO:0000259" key="2">
    <source>
        <dbReference type="Pfam" id="PF22483"/>
    </source>
</evidence>
<protein>
    <recommendedName>
        <fullName evidence="2">Transposase for insertion sequence element IS21-like C-terminal domain-containing protein</fullName>
    </recommendedName>
</protein>
<dbReference type="PANTHER" id="PTHR35004:SF7">
    <property type="entry name" value="INTEGRASE PROTEIN"/>
    <property type="match status" value="1"/>
</dbReference>
<dbReference type="Proteomes" id="UP000198828">
    <property type="component" value="Unassembled WGS sequence"/>
</dbReference>